<organism evidence="1">
    <name type="scientific">mine drainage metagenome</name>
    <dbReference type="NCBI Taxonomy" id="410659"/>
    <lineage>
        <taxon>unclassified sequences</taxon>
        <taxon>metagenomes</taxon>
        <taxon>ecological metagenomes</taxon>
    </lineage>
</organism>
<evidence type="ECO:0000313" key="1">
    <source>
        <dbReference type="EMBL" id="CBI11467.1"/>
    </source>
</evidence>
<proteinExistence type="predicted"/>
<comment type="caution">
    <text evidence="1">The sequence shown here is derived from an EMBL/GenBank/DDBJ whole genome shotgun (WGS) entry which is preliminary data.</text>
</comment>
<dbReference type="AlphaFoldDB" id="E6QW44"/>
<gene>
    <name evidence="1" type="ORF">CARN7_2296</name>
</gene>
<dbReference type="EMBL" id="CABR01000145">
    <property type="protein sequence ID" value="CBI11467.1"/>
    <property type="molecule type" value="Genomic_DNA"/>
</dbReference>
<reference evidence="1" key="1">
    <citation type="submission" date="2009-10" db="EMBL/GenBank/DDBJ databases">
        <title>Diversity of trophic interactions inside an arsenic-rich microbial ecosystem.</title>
        <authorList>
            <person name="Bertin P.N."/>
            <person name="Heinrich-Salmeron A."/>
            <person name="Pelletier E."/>
            <person name="Goulhen-Chollet F."/>
            <person name="Arsene-Ploetze F."/>
            <person name="Gallien S."/>
            <person name="Calteau A."/>
            <person name="Vallenet D."/>
            <person name="Casiot C."/>
            <person name="Chane-Woon-Ming B."/>
            <person name="Giloteaux L."/>
            <person name="Barakat M."/>
            <person name="Bonnefoy V."/>
            <person name="Bruneel O."/>
            <person name="Chandler M."/>
            <person name="Cleiss J."/>
            <person name="Duran R."/>
            <person name="Elbaz-Poulichet F."/>
            <person name="Fonknechten N."/>
            <person name="Lauga B."/>
            <person name="Mornico D."/>
            <person name="Ortet P."/>
            <person name="Schaeffer C."/>
            <person name="Siguier P."/>
            <person name="Alexander Thil Smith A."/>
            <person name="Van Dorsselaer A."/>
            <person name="Weissenbach J."/>
            <person name="Medigue C."/>
            <person name="Le Paslier D."/>
        </authorList>
    </citation>
    <scope>NUCLEOTIDE SEQUENCE</scope>
</reference>
<sequence length="68" mass="7598">MTRCVGSRLVRFQLTSKELANVIGLKPRYVDGAPLELLSQQQARDVKVALARTSRQSSYVTQMFIVTA</sequence>
<protein>
    <submittedName>
        <fullName evidence="1">Uncharacterized protein</fullName>
    </submittedName>
</protein>
<accession>E6QW44</accession>
<name>E6QW44_9ZZZZ</name>